<evidence type="ECO:0000313" key="2">
    <source>
        <dbReference type="Proteomes" id="UP000177390"/>
    </source>
</evidence>
<dbReference type="EMBL" id="MFAH01000040">
    <property type="protein sequence ID" value="OGD70896.1"/>
    <property type="molecule type" value="Genomic_DNA"/>
</dbReference>
<organism evidence="1 2">
    <name type="scientific">Candidatus Collierbacteria bacterium RIFCSPHIGHO2_02_FULL_49_10</name>
    <dbReference type="NCBI Taxonomy" id="1817723"/>
    <lineage>
        <taxon>Bacteria</taxon>
        <taxon>Candidatus Collieribacteriota</taxon>
    </lineage>
</organism>
<comment type="caution">
    <text evidence="1">The sequence shown here is derived from an EMBL/GenBank/DDBJ whole genome shotgun (WGS) entry which is preliminary data.</text>
</comment>
<accession>A0A1F5EUG0</accession>
<gene>
    <name evidence="1" type="ORF">A3D09_00040</name>
</gene>
<protein>
    <submittedName>
        <fullName evidence="1">Uncharacterized protein</fullName>
    </submittedName>
</protein>
<reference evidence="1 2" key="1">
    <citation type="journal article" date="2016" name="Nat. Commun.">
        <title>Thousands of microbial genomes shed light on interconnected biogeochemical processes in an aquifer system.</title>
        <authorList>
            <person name="Anantharaman K."/>
            <person name="Brown C.T."/>
            <person name="Hug L.A."/>
            <person name="Sharon I."/>
            <person name="Castelle C.J."/>
            <person name="Probst A.J."/>
            <person name="Thomas B.C."/>
            <person name="Singh A."/>
            <person name="Wilkins M.J."/>
            <person name="Karaoz U."/>
            <person name="Brodie E.L."/>
            <person name="Williams K.H."/>
            <person name="Hubbard S.S."/>
            <person name="Banfield J.F."/>
        </authorList>
    </citation>
    <scope>NUCLEOTIDE SEQUENCE [LARGE SCALE GENOMIC DNA]</scope>
</reference>
<dbReference type="Proteomes" id="UP000177390">
    <property type="component" value="Unassembled WGS sequence"/>
</dbReference>
<evidence type="ECO:0000313" key="1">
    <source>
        <dbReference type="EMBL" id="OGD70896.1"/>
    </source>
</evidence>
<sequence length="157" mass="17952">MKTVRWFCAIALAVFVGQMAFSSVWDYSQSHILLKFRAVKMAATGEDSDAVQVFVDRSNPFHQAQGVHVYMIPIFQHRDAEGYWQEIPQADSTVEEGLNFIVYPDPREDYSLTWEVVCTTEALTTWAEVEAAGWSPYLKNNYWFEVGVNTPVSLQCK</sequence>
<name>A0A1F5EUG0_9BACT</name>
<dbReference type="AlphaFoldDB" id="A0A1F5EUG0"/>
<proteinExistence type="predicted"/>